<dbReference type="RefSeq" id="WP_018003899.1">
    <property type="nucleotide sequence ID" value="NZ_AQUR01000064.1"/>
</dbReference>
<dbReference type="GO" id="GO:0044281">
    <property type="term" value="P:small molecule metabolic process"/>
    <property type="evidence" value="ECO:0007669"/>
    <property type="project" value="UniProtKB-ARBA"/>
</dbReference>
<protein>
    <submittedName>
        <fullName evidence="5">Fumarylacetoacetate hydrolase</fullName>
        <ecNumber evidence="5">3.7.1.2</ecNumber>
    </submittedName>
</protein>
<comment type="similarity">
    <text evidence="1">Belongs to the FAH family.</text>
</comment>
<reference evidence="6 7" key="1">
    <citation type="submission" date="2018-01" db="EMBL/GenBank/DDBJ databases">
        <authorList>
            <person name="Clerissi C."/>
        </authorList>
    </citation>
    <scope>NUCLEOTIDE SEQUENCE [LARGE SCALE GENOMIC DNA]</scope>
    <source>
        <strain evidence="4">Cupriavidus taiwanensis STM 6082</strain>
        <strain evidence="5">Cupriavidus taiwanensis STM 6160</strain>
        <plasmid evidence="6">ii</plasmid>
        <plasmid evidence="5">II</plasmid>
    </source>
</reference>
<geneLocation type="plasmid" evidence="5">
    <name>II</name>
</geneLocation>
<dbReference type="Proteomes" id="UP000255168">
    <property type="component" value="Plasmid II"/>
</dbReference>
<feature type="domain" description="Fumarylacetoacetase-like C-terminal" evidence="3">
    <location>
        <begin position="230"/>
        <end position="371"/>
    </location>
</feature>
<organism evidence="5 6">
    <name type="scientific">Cupriavidus neocaledonicus</name>
    <dbReference type="NCBI Taxonomy" id="1040979"/>
    <lineage>
        <taxon>Bacteria</taxon>
        <taxon>Pseudomonadati</taxon>
        <taxon>Pseudomonadota</taxon>
        <taxon>Betaproteobacteria</taxon>
        <taxon>Burkholderiales</taxon>
        <taxon>Burkholderiaceae</taxon>
        <taxon>Cupriavidus</taxon>
    </lineage>
</organism>
<evidence type="ECO:0000313" key="5">
    <source>
        <dbReference type="EMBL" id="SPD58986.1"/>
    </source>
</evidence>
<dbReference type="InterPro" id="IPR036663">
    <property type="entry name" value="Fumarylacetoacetase_C_sf"/>
</dbReference>
<dbReference type="GO" id="GO:0004334">
    <property type="term" value="F:fumarylacetoacetase activity"/>
    <property type="evidence" value="ECO:0007669"/>
    <property type="project" value="UniProtKB-EC"/>
</dbReference>
<evidence type="ECO:0000313" key="7">
    <source>
        <dbReference type="Proteomes" id="UP000256710"/>
    </source>
</evidence>
<dbReference type="PANTHER" id="PTHR42796:SF7">
    <property type="entry name" value="2-DEHYDRO-3-DEOXY-D-ARABINONATE DEHYDRATASE"/>
    <property type="match status" value="1"/>
</dbReference>
<dbReference type="EMBL" id="LT984807">
    <property type="protein sequence ID" value="SPD58986.1"/>
    <property type="molecule type" value="Genomic_DNA"/>
</dbReference>
<dbReference type="AlphaFoldDB" id="A0A375HPR7"/>
<dbReference type="SUPFAM" id="SSF56529">
    <property type="entry name" value="FAH"/>
    <property type="match status" value="1"/>
</dbReference>
<dbReference type="EC" id="3.7.1.2" evidence="5"/>
<proteinExistence type="inferred from homology"/>
<gene>
    <name evidence="4" type="ORF">CBM2605_U20008</name>
    <name evidence="5" type="ORF">CBM2607_MP10388</name>
</gene>
<dbReference type="Pfam" id="PF01557">
    <property type="entry name" value="FAA_hydrolase"/>
    <property type="match status" value="1"/>
</dbReference>
<keyword evidence="5" id="KW-0614">Plasmid</keyword>
<keyword evidence="2" id="KW-0479">Metal-binding</keyword>
<evidence type="ECO:0000313" key="6">
    <source>
        <dbReference type="Proteomes" id="UP000255168"/>
    </source>
</evidence>
<keyword evidence="7" id="KW-1185">Reference proteome</keyword>
<evidence type="ECO:0000256" key="2">
    <source>
        <dbReference type="ARBA" id="ARBA00022723"/>
    </source>
</evidence>
<sequence length="399" mass="42015">MASPLTLSATQTLPADGLAGTLVGRAWIPAGNGVPAGPGVVVVRPDGVFDISDVAPTMSTLLEQDDPLPVVHHAPGRWIGKLDDLLVNTADPRGGDGLARLLAPCDLQVIKAAGVTFAGSLLERVIEEQTKGDPLGAAEVRSRIQALVGERLSRIRPGSREAGELKAVLIEHGMWSQYLEVGIGPDAEIFTKAPLLSALGTGTEIGLHPGSAWNNPEPEIVLAINSRGEVLGATLGNDVNLRDFEGRSALLLGKAKDNNGSCAIGPFLRLFDQTFSLDDVRRATVHLRVEGADGFVLSGTSSMDQITRDPLELAGQAIGATHQYPDGAMLFLGTLFAPVEDRDTAGGGFTHKDGDLVLISSRQLGSLVNRVGRSDRIAPWTFGVRALMTNLAARGHTTF</sequence>
<dbReference type="GO" id="GO:0046872">
    <property type="term" value="F:metal ion binding"/>
    <property type="evidence" value="ECO:0007669"/>
    <property type="project" value="UniProtKB-KW"/>
</dbReference>
<evidence type="ECO:0000256" key="1">
    <source>
        <dbReference type="ARBA" id="ARBA00010211"/>
    </source>
</evidence>
<dbReference type="Gene3D" id="3.90.850.10">
    <property type="entry name" value="Fumarylacetoacetase-like, C-terminal domain"/>
    <property type="match status" value="1"/>
</dbReference>
<keyword evidence="5" id="KW-0378">Hydrolase</keyword>
<dbReference type="InterPro" id="IPR011234">
    <property type="entry name" value="Fumarylacetoacetase-like_C"/>
</dbReference>
<name>A0A375HPR7_9BURK</name>
<evidence type="ECO:0000313" key="4">
    <source>
        <dbReference type="EMBL" id="SOZ40936.1"/>
    </source>
</evidence>
<dbReference type="PANTHER" id="PTHR42796">
    <property type="entry name" value="FUMARYLACETOACETATE HYDROLASE DOMAIN-CONTAINING PROTEIN 2A-RELATED"/>
    <property type="match status" value="1"/>
</dbReference>
<evidence type="ECO:0000259" key="3">
    <source>
        <dbReference type="Pfam" id="PF01557"/>
    </source>
</evidence>
<dbReference type="EMBL" id="OFTC01000088">
    <property type="protein sequence ID" value="SOZ40936.1"/>
    <property type="molecule type" value="Genomic_DNA"/>
</dbReference>
<dbReference type="Proteomes" id="UP000256710">
    <property type="component" value="Unassembled WGS sequence"/>
</dbReference>
<accession>A0A375HPR7</accession>
<geneLocation type="plasmid" evidence="6">
    <name>ii</name>
</geneLocation>
<dbReference type="InterPro" id="IPR051121">
    <property type="entry name" value="FAH"/>
</dbReference>